<dbReference type="RefSeq" id="WP_380217303.1">
    <property type="nucleotide sequence ID" value="NZ_JBHTBN010000003.1"/>
</dbReference>
<evidence type="ECO:0000256" key="2">
    <source>
        <dbReference type="SAM" id="SignalP"/>
    </source>
</evidence>
<organism evidence="5 6">
    <name type="scientific">Jejudonia soesokkakensis</name>
    <dbReference type="NCBI Taxonomy" id="1323432"/>
    <lineage>
        <taxon>Bacteria</taxon>
        <taxon>Pseudomonadati</taxon>
        <taxon>Bacteroidota</taxon>
        <taxon>Flavobacteriia</taxon>
        <taxon>Flavobacteriales</taxon>
        <taxon>Flavobacteriaceae</taxon>
        <taxon>Jejudonia</taxon>
    </lineage>
</organism>
<evidence type="ECO:0000313" key="6">
    <source>
        <dbReference type="Proteomes" id="UP001596415"/>
    </source>
</evidence>
<dbReference type="NCBIfam" id="TIGR04183">
    <property type="entry name" value="Por_Secre_tail"/>
    <property type="match status" value="1"/>
</dbReference>
<feature type="signal peptide" evidence="2">
    <location>
        <begin position="1"/>
        <end position="18"/>
    </location>
</feature>
<dbReference type="Pfam" id="PF05057">
    <property type="entry name" value="DUF676"/>
    <property type="match status" value="1"/>
</dbReference>
<dbReference type="InterPro" id="IPR026444">
    <property type="entry name" value="Secre_tail"/>
</dbReference>
<feature type="chain" id="PRO_5046518401" evidence="2">
    <location>
        <begin position="19"/>
        <end position="551"/>
    </location>
</feature>
<evidence type="ECO:0000256" key="1">
    <source>
        <dbReference type="ARBA" id="ARBA00022729"/>
    </source>
</evidence>
<accession>A0ABW2MRE4</accession>
<evidence type="ECO:0000313" key="5">
    <source>
        <dbReference type="EMBL" id="MFC7357457.1"/>
    </source>
</evidence>
<name>A0ABW2MRE4_9FLAO</name>
<evidence type="ECO:0000259" key="4">
    <source>
        <dbReference type="Pfam" id="PF18962"/>
    </source>
</evidence>
<dbReference type="Proteomes" id="UP001596415">
    <property type="component" value="Unassembled WGS sequence"/>
</dbReference>
<protein>
    <submittedName>
        <fullName evidence="5">T9SS type A sorting domain-containing protein</fullName>
    </submittedName>
</protein>
<feature type="domain" description="DUF676" evidence="3">
    <location>
        <begin position="143"/>
        <end position="208"/>
    </location>
</feature>
<evidence type="ECO:0000259" key="3">
    <source>
        <dbReference type="Pfam" id="PF05057"/>
    </source>
</evidence>
<dbReference type="EMBL" id="JBHTBN010000003">
    <property type="protein sequence ID" value="MFC7357457.1"/>
    <property type="molecule type" value="Genomic_DNA"/>
</dbReference>
<dbReference type="InterPro" id="IPR029058">
    <property type="entry name" value="AB_hydrolase_fold"/>
</dbReference>
<dbReference type="Gene3D" id="3.40.50.1820">
    <property type="entry name" value="alpha/beta hydrolase"/>
    <property type="match status" value="1"/>
</dbReference>
<dbReference type="Pfam" id="PF18962">
    <property type="entry name" value="Por_Secre_tail"/>
    <property type="match status" value="1"/>
</dbReference>
<gene>
    <name evidence="5" type="ORF">ACFQO1_07145</name>
</gene>
<sequence>MKLLYTLLLSAFVTPCFAQLNFMQPIDNTPVANTNVPIPITASIGYQGYDETQEYFGQGEYEIFLDTADGILDQPILILDGFDPGDSRNIDGLYNSLNFDNQNLADVLREEGYDIVILNPTVYTTDGNDIDGGADYIQRNAMVLVELISIINDLKESDAGLVVLGPSMGGLIARYGLAYMEQNNLEHETRLYISFDSPHKGANIPISLQYLINYLAESFDNEQAQAIVAQVLNSAAAKEMLYDHLLAHLADGSTFEQNPMALLPEGAPDFRDAFQSELDELGFPQNVRNVAMVNGSGNGTIIGMPGIEVINTNLQIAGPLNADVILHFTPEANETIEVTYFESFVASASVDTFTADAMSLPTIDGIDAAPGGKSQISNALGDANGNQVIIDFVEALDQDDFSFIPVISALALENEDDWYALPDIGNTHTSAFVNTFIPSENENHVSVTAESAQFAIDEIRNGSLGTSETSATTFSLIKNPISESLQIKINTAVSLSEVNIAIYNTLGQQLLTKTISPQNNEITIPLALKSGMYTVLVATEGAIQTLKFVVE</sequence>
<reference evidence="6" key="1">
    <citation type="journal article" date="2019" name="Int. J. Syst. Evol. Microbiol.">
        <title>The Global Catalogue of Microorganisms (GCM) 10K type strain sequencing project: providing services to taxonomists for standard genome sequencing and annotation.</title>
        <authorList>
            <consortium name="The Broad Institute Genomics Platform"/>
            <consortium name="The Broad Institute Genome Sequencing Center for Infectious Disease"/>
            <person name="Wu L."/>
            <person name="Ma J."/>
        </authorList>
    </citation>
    <scope>NUCLEOTIDE SEQUENCE [LARGE SCALE GENOMIC DNA]</scope>
    <source>
        <strain evidence="6">CGMCC 1.16306</strain>
    </source>
</reference>
<dbReference type="SUPFAM" id="SSF53474">
    <property type="entry name" value="alpha/beta-Hydrolases"/>
    <property type="match status" value="1"/>
</dbReference>
<keyword evidence="6" id="KW-1185">Reference proteome</keyword>
<feature type="domain" description="Secretion system C-terminal sorting" evidence="4">
    <location>
        <begin position="479"/>
        <end position="550"/>
    </location>
</feature>
<dbReference type="InterPro" id="IPR007751">
    <property type="entry name" value="DUF676_lipase-like"/>
</dbReference>
<keyword evidence="1 2" id="KW-0732">Signal</keyword>
<proteinExistence type="predicted"/>
<comment type="caution">
    <text evidence="5">The sequence shown here is derived from an EMBL/GenBank/DDBJ whole genome shotgun (WGS) entry which is preliminary data.</text>
</comment>